<evidence type="ECO:0000313" key="2">
    <source>
        <dbReference type="EMBL" id="NEB11381.1"/>
    </source>
</evidence>
<evidence type="ECO:0000313" key="3">
    <source>
        <dbReference type="Proteomes" id="UP000470446"/>
    </source>
</evidence>
<accession>A0A7K3PPT4</accession>
<reference evidence="2 3" key="1">
    <citation type="submission" date="2020-01" db="EMBL/GenBank/DDBJ databases">
        <title>Insect and environment-associated Actinomycetes.</title>
        <authorList>
            <person name="Currrie C."/>
            <person name="Chevrette M."/>
            <person name="Carlson C."/>
            <person name="Stubbendieck R."/>
            <person name="Wendt-Pienkowski E."/>
        </authorList>
    </citation>
    <scope>NUCLEOTIDE SEQUENCE [LARGE SCALE GENOMIC DNA]</scope>
    <source>
        <strain evidence="2 3">SID14163</strain>
    </source>
</reference>
<protein>
    <submittedName>
        <fullName evidence="2">SGNH/GDSL hydrolase family protein</fullName>
    </submittedName>
</protein>
<dbReference type="EMBL" id="JAAGMA010000573">
    <property type="protein sequence ID" value="NEB11381.1"/>
    <property type="molecule type" value="Genomic_DNA"/>
</dbReference>
<keyword evidence="1" id="KW-0812">Transmembrane</keyword>
<proteinExistence type="predicted"/>
<comment type="caution">
    <text evidence="2">The sequence shown here is derived from an EMBL/GenBank/DDBJ whole genome shotgun (WGS) entry which is preliminary data.</text>
</comment>
<feature type="non-terminal residue" evidence="2">
    <location>
        <position position="47"/>
    </location>
</feature>
<keyword evidence="1" id="KW-0472">Membrane</keyword>
<dbReference type="AlphaFoldDB" id="A0A7K3PPT4"/>
<dbReference type="Proteomes" id="UP000470446">
    <property type="component" value="Unassembled WGS sequence"/>
</dbReference>
<name>A0A7K3PPT4_9ACTN</name>
<sequence>MTSMSRARVARRIAAGAAYGGGGIGLAGAAAVGLVVAEVQLARRRVG</sequence>
<gene>
    <name evidence="2" type="ORF">G3I32_21490</name>
</gene>
<dbReference type="GO" id="GO:0016787">
    <property type="term" value="F:hydrolase activity"/>
    <property type="evidence" value="ECO:0007669"/>
    <property type="project" value="UniProtKB-KW"/>
</dbReference>
<organism evidence="2 3">
    <name type="scientific">Streptomyces coelicoflavus</name>
    <dbReference type="NCBI Taxonomy" id="285562"/>
    <lineage>
        <taxon>Bacteria</taxon>
        <taxon>Bacillati</taxon>
        <taxon>Actinomycetota</taxon>
        <taxon>Actinomycetes</taxon>
        <taxon>Kitasatosporales</taxon>
        <taxon>Streptomycetaceae</taxon>
        <taxon>Streptomyces</taxon>
    </lineage>
</organism>
<keyword evidence="2" id="KW-0378">Hydrolase</keyword>
<evidence type="ECO:0000256" key="1">
    <source>
        <dbReference type="SAM" id="Phobius"/>
    </source>
</evidence>
<feature type="transmembrane region" description="Helical" evidence="1">
    <location>
        <begin position="12"/>
        <end position="37"/>
    </location>
</feature>
<keyword evidence="1" id="KW-1133">Transmembrane helix</keyword>